<sequence>MKRLDFTTLRLFIAIADSHSLTRAAAREHLALAAVSKRISDLETQLSTTLLYRRPRGVELTPAGHALLHHARHMLDSLDHLTADLSEYSVGVRGHVRMHANTSAVIEFLPEDLSDFTWRYPQIRIDMQERLSHEIIAAVREGLTDIGIFSAHIPAAELQTRAYRRDRLALVTASDHPLAGRDSIAFAETLDYDFIGLEQDSSLHSLLQQDAQRLKRALRMRIQVRSFEGICRMIDRGMGVGILPARAVSAYRGSLSLATVPLSDTWAERELVIGMRDYDSLPLIAREMVDHLTTAGERADTLGQRQSRAAEASTPVAKNPEAETPEVGAQSRR</sequence>
<keyword evidence="4" id="KW-0804">Transcription</keyword>
<dbReference type="InterPro" id="IPR050950">
    <property type="entry name" value="HTH-type_LysR_regulators"/>
</dbReference>
<dbReference type="InterPro" id="IPR036390">
    <property type="entry name" value="WH_DNA-bd_sf"/>
</dbReference>
<dbReference type="InterPro" id="IPR005119">
    <property type="entry name" value="LysR_subst-bd"/>
</dbReference>
<reference evidence="7 8" key="1">
    <citation type="submission" date="2019-01" db="EMBL/GenBank/DDBJ databases">
        <title>Genome sequence of Salinicola endophyticus REST5.</title>
        <authorList>
            <person name="Nascimento F.X."/>
        </authorList>
    </citation>
    <scope>NUCLEOTIDE SEQUENCE [LARGE SCALE GENOMIC DNA]</scope>
    <source>
        <strain evidence="7 8">REST5</strain>
    </source>
</reference>
<proteinExistence type="inferred from homology"/>
<dbReference type="InterPro" id="IPR000847">
    <property type="entry name" value="LysR_HTH_N"/>
</dbReference>
<keyword evidence="8" id="KW-1185">Reference proteome</keyword>
<evidence type="ECO:0000313" key="8">
    <source>
        <dbReference type="Proteomes" id="UP001321526"/>
    </source>
</evidence>
<dbReference type="SUPFAM" id="SSF46785">
    <property type="entry name" value="Winged helix' DNA-binding domain"/>
    <property type="match status" value="1"/>
</dbReference>
<evidence type="ECO:0000256" key="2">
    <source>
        <dbReference type="ARBA" id="ARBA00023015"/>
    </source>
</evidence>
<feature type="region of interest" description="Disordered" evidence="5">
    <location>
        <begin position="298"/>
        <end position="333"/>
    </location>
</feature>
<dbReference type="PROSITE" id="PS50931">
    <property type="entry name" value="HTH_LYSR"/>
    <property type="match status" value="1"/>
</dbReference>
<keyword evidence="3" id="KW-0238">DNA-binding</keyword>
<dbReference type="Pfam" id="PF00126">
    <property type="entry name" value="HTH_1"/>
    <property type="match status" value="1"/>
</dbReference>
<comment type="similarity">
    <text evidence="1">Belongs to the LysR transcriptional regulatory family.</text>
</comment>
<evidence type="ECO:0000313" key="7">
    <source>
        <dbReference type="EMBL" id="WFF43033.1"/>
    </source>
</evidence>
<evidence type="ECO:0000259" key="6">
    <source>
        <dbReference type="PROSITE" id="PS50931"/>
    </source>
</evidence>
<accession>A0ABY8FJQ3</accession>
<organism evidence="7 8">
    <name type="scientific">Salinicola endophyticus</name>
    <dbReference type="NCBI Taxonomy" id="1949083"/>
    <lineage>
        <taxon>Bacteria</taxon>
        <taxon>Pseudomonadati</taxon>
        <taxon>Pseudomonadota</taxon>
        <taxon>Gammaproteobacteria</taxon>
        <taxon>Oceanospirillales</taxon>
        <taxon>Halomonadaceae</taxon>
        <taxon>Salinicola</taxon>
    </lineage>
</organism>
<evidence type="ECO:0000256" key="1">
    <source>
        <dbReference type="ARBA" id="ARBA00009437"/>
    </source>
</evidence>
<name>A0ABY8FJQ3_9GAMM</name>
<dbReference type="RefSeq" id="WP_110676423.1">
    <property type="nucleotide sequence ID" value="NZ_CP035631.1"/>
</dbReference>
<dbReference type="PANTHER" id="PTHR30419:SF2">
    <property type="entry name" value="LYSR FAMILY TRANSCRIPTIONAL REGULATOR"/>
    <property type="match status" value="1"/>
</dbReference>
<keyword evidence="2" id="KW-0805">Transcription regulation</keyword>
<gene>
    <name evidence="7" type="ORF">EVC62_16895</name>
</gene>
<evidence type="ECO:0000256" key="4">
    <source>
        <dbReference type="ARBA" id="ARBA00023163"/>
    </source>
</evidence>
<evidence type="ECO:0000256" key="5">
    <source>
        <dbReference type="SAM" id="MobiDB-lite"/>
    </source>
</evidence>
<dbReference type="Gene3D" id="3.40.190.290">
    <property type="match status" value="1"/>
</dbReference>
<dbReference type="EMBL" id="CP035631">
    <property type="protein sequence ID" value="WFF43033.1"/>
    <property type="molecule type" value="Genomic_DNA"/>
</dbReference>
<dbReference type="PANTHER" id="PTHR30419">
    <property type="entry name" value="HTH-TYPE TRANSCRIPTIONAL REGULATOR YBHD"/>
    <property type="match status" value="1"/>
</dbReference>
<dbReference type="Gene3D" id="1.10.10.10">
    <property type="entry name" value="Winged helix-like DNA-binding domain superfamily/Winged helix DNA-binding domain"/>
    <property type="match status" value="1"/>
</dbReference>
<dbReference type="Pfam" id="PF03466">
    <property type="entry name" value="LysR_substrate"/>
    <property type="match status" value="1"/>
</dbReference>
<dbReference type="SUPFAM" id="SSF53850">
    <property type="entry name" value="Periplasmic binding protein-like II"/>
    <property type="match status" value="1"/>
</dbReference>
<evidence type="ECO:0000256" key="3">
    <source>
        <dbReference type="ARBA" id="ARBA00023125"/>
    </source>
</evidence>
<feature type="domain" description="HTH lysR-type" evidence="6">
    <location>
        <begin position="4"/>
        <end position="61"/>
    </location>
</feature>
<dbReference type="InterPro" id="IPR036388">
    <property type="entry name" value="WH-like_DNA-bd_sf"/>
</dbReference>
<protein>
    <submittedName>
        <fullName evidence="7">LysR family transcriptional regulator</fullName>
    </submittedName>
</protein>
<dbReference type="CDD" id="cd08421">
    <property type="entry name" value="PBP2_LTTR_like_1"/>
    <property type="match status" value="1"/>
</dbReference>
<dbReference type="Proteomes" id="UP001321526">
    <property type="component" value="Chromosome"/>
</dbReference>